<sequence>MSSLSYLHRFEPGDGAKAPPLLLLHGTGGNENDLLPLGRQLAPGSPLLSPRGDVSEHGMPRFFRRFAEGVFDLKDVAQRTQALADFVAAAAREYGFDPNRLAALGYSNGANIAASLLLLRPESLTAAVLLRPMVVLEPKQLPDLTGKRISLLSGRHDPIVPVDHPPRLAEMFRRAGASVDLHWLDTGHQLTEGDLQLAAGFLAAES</sequence>
<evidence type="ECO:0000313" key="3">
    <source>
        <dbReference type="Proteomes" id="UP000095228"/>
    </source>
</evidence>
<reference evidence="2 3" key="1">
    <citation type="submission" date="2016-06" db="EMBL/GenBank/DDBJ databases">
        <title>Three novel species with peptidoglycan cell walls form the new genus Lacunisphaera gen. nov. in the family Opitutaceae of the verrucomicrobial subdivision 4.</title>
        <authorList>
            <person name="Rast P."/>
            <person name="Gloeckner I."/>
            <person name="Jogler M."/>
            <person name="Boedeker C."/>
            <person name="Jeske O."/>
            <person name="Wiegand S."/>
            <person name="Reinhardt R."/>
            <person name="Schumann P."/>
            <person name="Rohde M."/>
            <person name="Spring S."/>
            <person name="Gloeckner F.O."/>
            <person name="Jogler C."/>
        </authorList>
    </citation>
    <scope>NUCLEOTIDE SEQUENCE [LARGE SCALE GENOMIC DNA]</scope>
    <source>
        <strain evidence="2 3">IG16b</strain>
    </source>
</reference>
<accession>A0A1D8AWK3</accession>
<dbReference type="Pfam" id="PF02230">
    <property type="entry name" value="Abhydrolase_2"/>
    <property type="match status" value="1"/>
</dbReference>
<dbReference type="InterPro" id="IPR029058">
    <property type="entry name" value="AB_hydrolase_fold"/>
</dbReference>
<evidence type="ECO:0000259" key="1">
    <source>
        <dbReference type="Pfam" id="PF02230"/>
    </source>
</evidence>
<dbReference type="EMBL" id="CP016094">
    <property type="protein sequence ID" value="AOS45269.1"/>
    <property type="molecule type" value="Genomic_DNA"/>
</dbReference>
<dbReference type="Proteomes" id="UP000095228">
    <property type="component" value="Chromosome"/>
</dbReference>
<evidence type="ECO:0000313" key="2">
    <source>
        <dbReference type="EMBL" id="AOS45269.1"/>
    </source>
</evidence>
<dbReference type="KEGG" id="obg:Verru16b_02348"/>
<organism evidence="2 3">
    <name type="scientific">Lacunisphaera limnophila</name>
    <dbReference type="NCBI Taxonomy" id="1838286"/>
    <lineage>
        <taxon>Bacteria</taxon>
        <taxon>Pseudomonadati</taxon>
        <taxon>Verrucomicrobiota</taxon>
        <taxon>Opitutia</taxon>
        <taxon>Opitutales</taxon>
        <taxon>Opitutaceae</taxon>
        <taxon>Lacunisphaera</taxon>
    </lineage>
</organism>
<keyword evidence="2" id="KW-0378">Hydrolase</keyword>
<dbReference type="InterPro" id="IPR003140">
    <property type="entry name" value="PLipase/COase/thioEstase"/>
</dbReference>
<name>A0A1D8AWK3_9BACT</name>
<dbReference type="GO" id="GO:0016787">
    <property type="term" value="F:hydrolase activity"/>
    <property type="evidence" value="ECO:0007669"/>
    <property type="project" value="UniProtKB-KW"/>
</dbReference>
<protein>
    <submittedName>
        <fullName evidence="2">Hydrolase MhqD</fullName>
        <ecNumber evidence="2">3.1.-.-</ecNumber>
    </submittedName>
</protein>
<dbReference type="EC" id="3.1.-.-" evidence="2"/>
<dbReference type="Gene3D" id="3.40.50.1820">
    <property type="entry name" value="alpha/beta hydrolase"/>
    <property type="match status" value="1"/>
</dbReference>
<gene>
    <name evidence="2" type="primary">mhqD</name>
    <name evidence="2" type="ORF">Verru16b_02348</name>
</gene>
<dbReference type="AlphaFoldDB" id="A0A1D8AWK3"/>
<dbReference type="STRING" id="1838286.Verru16b_02348"/>
<proteinExistence type="predicted"/>
<dbReference type="PATRIC" id="fig|1838286.3.peg.2359"/>
<dbReference type="OrthoDB" id="9796570at2"/>
<feature type="domain" description="Phospholipase/carboxylesterase/thioesterase" evidence="1">
    <location>
        <begin position="74"/>
        <end position="203"/>
    </location>
</feature>
<keyword evidence="3" id="KW-1185">Reference proteome</keyword>
<dbReference type="SUPFAM" id="SSF53474">
    <property type="entry name" value="alpha/beta-Hydrolases"/>
    <property type="match status" value="1"/>
</dbReference>
<dbReference type="RefSeq" id="WP_069962438.1">
    <property type="nucleotide sequence ID" value="NZ_CP016094.1"/>
</dbReference>